<dbReference type="KEGG" id="lpo:LPO_3000"/>
<accession>A0AAV2V0N2</accession>
<protein>
    <submittedName>
        <fullName evidence="1">Uncharacterized protein</fullName>
    </submittedName>
</protein>
<reference evidence="1 2" key="1">
    <citation type="submission" date="2011-07" db="EMBL/GenBank/DDBJ databases">
        <authorList>
            <person name="Genoscope - CEA"/>
        </authorList>
    </citation>
    <scope>NUCLEOTIDE SEQUENCE [LARGE SCALE GENOMIC DNA]</scope>
    <source>
        <strain evidence="2">lorraine</strain>
    </source>
</reference>
<dbReference type="AlphaFoldDB" id="A0AAV2V0N2"/>
<dbReference type="Proteomes" id="UP000010102">
    <property type="component" value="Chromosome"/>
</dbReference>
<sequence length="75" mass="8894">MFSRELELAFHALYSSCTNAFWGKQECFMVWLRRVAFGKELKGKIDRPRSSKVLMSYYLAFSLDKNDMVWMIAFP</sequence>
<name>A0AAV2V0N2_LEGPN</name>
<proteinExistence type="predicted"/>
<gene>
    <name evidence="1" type="ORF">LPO_3000</name>
</gene>
<organism evidence="1 2">
    <name type="scientific">Legionella pneumophila subsp. pneumophila</name>
    <dbReference type="NCBI Taxonomy" id="91891"/>
    <lineage>
        <taxon>Bacteria</taxon>
        <taxon>Pseudomonadati</taxon>
        <taxon>Pseudomonadota</taxon>
        <taxon>Gammaproteobacteria</taxon>
        <taxon>Legionellales</taxon>
        <taxon>Legionellaceae</taxon>
        <taxon>Legionella</taxon>
    </lineage>
</organism>
<evidence type="ECO:0000313" key="2">
    <source>
        <dbReference type="Proteomes" id="UP000010102"/>
    </source>
</evidence>
<evidence type="ECO:0000313" key="1">
    <source>
        <dbReference type="EMBL" id="CCD06938.1"/>
    </source>
</evidence>
<dbReference type="EMBL" id="FQ958210">
    <property type="protein sequence ID" value="CCD06938.1"/>
    <property type="molecule type" value="Genomic_DNA"/>
</dbReference>